<dbReference type="Pfam" id="PF00326">
    <property type="entry name" value="Peptidase_S9"/>
    <property type="match status" value="1"/>
</dbReference>
<dbReference type="SUPFAM" id="SSF53474">
    <property type="entry name" value="alpha/beta-Hydrolases"/>
    <property type="match status" value="1"/>
</dbReference>
<feature type="compositionally biased region" description="Acidic residues" evidence="5">
    <location>
        <begin position="684"/>
        <end position="698"/>
    </location>
</feature>
<evidence type="ECO:0000256" key="3">
    <source>
        <dbReference type="ARBA" id="ARBA00022801"/>
    </source>
</evidence>
<dbReference type="InterPro" id="IPR029058">
    <property type="entry name" value="AB_hydrolase_fold"/>
</dbReference>
<dbReference type="FunFam" id="3.40.50.1820:FF:000028">
    <property type="entry name" value="S9 family peptidase"/>
    <property type="match status" value="1"/>
</dbReference>
<evidence type="ECO:0000256" key="5">
    <source>
        <dbReference type="SAM" id="MobiDB-lite"/>
    </source>
</evidence>
<dbReference type="PANTHER" id="PTHR42776">
    <property type="entry name" value="SERINE PEPTIDASE S9 FAMILY MEMBER"/>
    <property type="match status" value="1"/>
</dbReference>
<feature type="compositionally biased region" description="Acidic residues" evidence="5">
    <location>
        <begin position="133"/>
        <end position="151"/>
    </location>
</feature>
<gene>
    <name evidence="7" type="ORF">M0R89_06170</name>
</gene>
<dbReference type="Pfam" id="PF07676">
    <property type="entry name" value="PD40"/>
    <property type="match status" value="2"/>
</dbReference>
<dbReference type="Gene3D" id="3.40.50.1820">
    <property type="entry name" value="alpha/beta hydrolase"/>
    <property type="match status" value="1"/>
</dbReference>
<dbReference type="AlphaFoldDB" id="A0A8U0HXK4"/>
<evidence type="ECO:0000313" key="8">
    <source>
        <dbReference type="Proteomes" id="UP000830729"/>
    </source>
</evidence>
<dbReference type="SUPFAM" id="SSF82171">
    <property type="entry name" value="DPP6 N-terminal domain-like"/>
    <property type="match status" value="1"/>
</dbReference>
<dbReference type="RefSeq" id="WP_248651685.1">
    <property type="nucleotide sequence ID" value="NZ_CP096659.1"/>
</dbReference>
<feature type="region of interest" description="Disordered" evidence="5">
    <location>
        <begin position="51"/>
        <end position="73"/>
    </location>
</feature>
<dbReference type="EMBL" id="CP096659">
    <property type="protein sequence ID" value="UPV75647.1"/>
    <property type="molecule type" value="Genomic_DNA"/>
</dbReference>
<name>A0A8U0HXK4_9EURY</name>
<feature type="domain" description="Peptidase S9 prolyl oligopeptidase catalytic" evidence="6">
    <location>
        <begin position="459"/>
        <end position="665"/>
    </location>
</feature>
<reference evidence="7 8" key="1">
    <citation type="submission" date="2022-04" db="EMBL/GenBank/DDBJ databases">
        <title>Diverse halophilic archaea isolated from saline environments.</title>
        <authorList>
            <person name="Cui H.-L."/>
        </authorList>
    </citation>
    <scope>NUCLEOTIDE SEQUENCE [LARGE SCALE GENOMIC DNA]</scope>
    <source>
        <strain evidence="7 8">XZYJT49</strain>
    </source>
</reference>
<sequence>METVRATDYHDIVQVEEPRVSPDGERVAFVRKVPADDDEYEATVHVVPVGGDQPRQFTVSEGVDSQPRWSPSGDRIAFVSTRGADDDRPQLWIVPTDGGEARQVTDVVGGVAEIAWSPDERRIAFTQQVTADDREEDRDTGLDGEDFEPEDPDPRVIDRKVYRADQRYFDGKRSHVYVVDLDGEAQRASGGRAGDSRGEVRRLTDGDHDHLNPEWADATTLLYGARRTGDPDDNIVIDVVEYDLDAGEETETVMQTTGWTPMLAAASDGRLAYAHTPEENATLRQTEIEVLDRETGEVTTPTEGLDRTLSTAMAPQWGPDEENLYFLTPDEGDYAVWRAPGDAEADPRRVVGDGEIEDATVGPDKVAFVRSEWDHPGDVFVSTLGGAESRRLTRVNSDYLDDRAVSQPEEIRFENGSGDEIQGWVLTPPDFDPDETYPLAVEIHGGPHAMWSTSGTMWHEFQLLAARGYVVFWSNPRGSTGYGEEFMAALGGGQWGPPAYEDVMAGVDEVASRDYVDEDDVYVTGGSYGGYMTTWIVGHTDRFSGAVSQRGVYELNSFYGSTDAFKLIEWDFDATPWDDHEFLWERSPTAYADEVDTPTLLIHSDDDYRVPVNNAEMLYLTYKKNGVETRLVRYPREGHELSRSGEPAHVVDRLERIVRWFDGYSDHHDAPKALERGDEGLSAGEEDEGGDEDDDEETGDRQADGETGGE</sequence>
<dbReference type="Gene3D" id="2.120.10.30">
    <property type="entry name" value="TolB, C-terminal domain"/>
    <property type="match status" value="2"/>
</dbReference>
<dbReference type="GeneID" id="72184767"/>
<dbReference type="GO" id="GO:0006508">
    <property type="term" value="P:proteolysis"/>
    <property type="evidence" value="ECO:0007669"/>
    <property type="project" value="UniProtKB-KW"/>
</dbReference>
<dbReference type="InterPro" id="IPR011042">
    <property type="entry name" value="6-blade_b-propeller_TolB-like"/>
</dbReference>
<dbReference type="Proteomes" id="UP000830729">
    <property type="component" value="Chromosome"/>
</dbReference>
<proteinExistence type="inferred from homology"/>
<keyword evidence="3" id="KW-0378">Hydrolase</keyword>
<evidence type="ECO:0000259" key="6">
    <source>
        <dbReference type="Pfam" id="PF00326"/>
    </source>
</evidence>
<keyword evidence="8" id="KW-1185">Reference proteome</keyword>
<dbReference type="GO" id="GO:0004252">
    <property type="term" value="F:serine-type endopeptidase activity"/>
    <property type="evidence" value="ECO:0007669"/>
    <property type="project" value="TreeGrafter"/>
</dbReference>
<dbReference type="InterPro" id="IPR001375">
    <property type="entry name" value="Peptidase_S9_cat"/>
</dbReference>
<organism evidence="7 8">
    <name type="scientific">Halorussus limi</name>
    <dbReference type="NCBI Taxonomy" id="2938695"/>
    <lineage>
        <taxon>Archaea</taxon>
        <taxon>Methanobacteriati</taxon>
        <taxon>Methanobacteriota</taxon>
        <taxon>Stenosarchaea group</taxon>
        <taxon>Halobacteria</taxon>
        <taxon>Halobacteriales</taxon>
        <taxon>Haladaptataceae</taxon>
        <taxon>Halorussus</taxon>
    </lineage>
</organism>
<evidence type="ECO:0000256" key="2">
    <source>
        <dbReference type="ARBA" id="ARBA00022670"/>
    </source>
</evidence>
<comment type="similarity">
    <text evidence="1">Belongs to the peptidase S9C family.</text>
</comment>
<accession>A0A8U0HXK4</accession>
<evidence type="ECO:0000313" key="7">
    <source>
        <dbReference type="EMBL" id="UPV75647.1"/>
    </source>
</evidence>
<dbReference type="PANTHER" id="PTHR42776:SF4">
    <property type="entry name" value="ACYLAMINO-ACID-RELEASING ENZYME"/>
    <property type="match status" value="1"/>
</dbReference>
<keyword evidence="2" id="KW-0645">Protease</keyword>
<evidence type="ECO:0000256" key="1">
    <source>
        <dbReference type="ARBA" id="ARBA00010040"/>
    </source>
</evidence>
<keyword evidence="4" id="KW-0720">Serine protease</keyword>
<feature type="compositionally biased region" description="Basic and acidic residues" evidence="5">
    <location>
        <begin position="668"/>
        <end position="679"/>
    </location>
</feature>
<protein>
    <submittedName>
        <fullName evidence="7">S9 family peptidase</fullName>
    </submittedName>
</protein>
<feature type="region of interest" description="Disordered" evidence="5">
    <location>
        <begin position="668"/>
        <end position="710"/>
    </location>
</feature>
<dbReference type="InterPro" id="IPR011659">
    <property type="entry name" value="WD40"/>
</dbReference>
<evidence type="ECO:0000256" key="4">
    <source>
        <dbReference type="ARBA" id="ARBA00022825"/>
    </source>
</evidence>
<feature type="region of interest" description="Disordered" evidence="5">
    <location>
        <begin position="126"/>
        <end position="154"/>
    </location>
</feature>
<dbReference type="KEGG" id="halx:M0R89_06170"/>